<dbReference type="Proteomes" id="UP000267251">
    <property type="component" value="Unassembled WGS sequence"/>
</dbReference>
<feature type="non-terminal residue" evidence="1">
    <location>
        <position position="366"/>
    </location>
</feature>
<dbReference type="AlphaFoldDB" id="A0A4V1IXV9"/>
<gene>
    <name evidence="1" type="ORF">BJ684DRAFT_17094</name>
</gene>
<evidence type="ECO:0000313" key="1">
    <source>
        <dbReference type="EMBL" id="RKP12419.1"/>
    </source>
</evidence>
<proteinExistence type="predicted"/>
<accession>A0A4V1IXV9</accession>
<dbReference type="OrthoDB" id="10588557at2759"/>
<name>A0A4V1IXV9_9FUNG</name>
<sequence>MESLRKHHPFTILPWFNRWLVLTPVEGTFRVEIYRPQGGKAEKTLSIPTSQDHPPQEAQLLSINLACSLPTRRYRGLSSLASPLKSRSIPWILYLGGGGIPVPGESNREALSLIRLDDLTVPQYSVFTTPWDMPDEPILGAKILDGPWVCVATSSAVLVWDPRSGSSKILPHQSICPLSFHTIQRNEPVMVQITGRNNGGYNVDTISLVSGNSLYTTRLLIPCLSEMGESETELIGMDFMVDRHGWVSDWVGWTQQGDFFYGYGAVPTGKDEKVSTVAWNFPHPPDTSMLYLGRTYRIASGQLSFLAFSRASEAESQELRSLPPGARVVGCRADPFTPEELVGPLGSVVLYESASHLLIVQDISTK</sequence>
<keyword evidence="2" id="KW-1185">Reference proteome</keyword>
<evidence type="ECO:0000313" key="2">
    <source>
        <dbReference type="Proteomes" id="UP000267251"/>
    </source>
</evidence>
<reference evidence="2" key="1">
    <citation type="journal article" date="2018" name="Nat. Microbiol.">
        <title>Leveraging single-cell genomics to expand the fungal tree of life.</title>
        <authorList>
            <person name="Ahrendt S.R."/>
            <person name="Quandt C.A."/>
            <person name="Ciobanu D."/>
            <person name="Clum A."/>
            <person name="Salamov A."/>
            <person name="Andreopoulos B."/>
            <person name="Cheng J.F."/>
            <person name="Woyke T."/>
            <person name="Pelin A."/>
            <person name="Henrissat B."/>
            <person name="Reynolds N.K."/>
            <person name="Benny G.L."/>
            <person name="Smith M.E."/>
            <person name="James T.Y."/>
            <person name="Grigoriev I.V."/>
        </authorList>
    </citation>
    <scope>NUCLEOTIDE SEQUENCE [LARGE SCALE GENOMIC DNA]</scope>
</reference>
<protein>
    <submittedName>
        <fullName evidence="1">Uncharacterized protein</fullName>
    </submittedName>
</protein>
<dbReference type="EMBL" id="KZ988340">
    <property type="protein sequence ID" value="RKP12419.1"/>
    <property type="molecule type" value="Genomic_DNA"/>
</dbReference>
<organism evidence="1 2">
    <name type="scientific">Piptocephalis cylindrospora</name>
    <dbReference type="NCBI Taxonomy" id="1907219"/>
    <lineage>
        <taxon>Eukaryota</taxon>
        <taxon>Fungi</taxon>
        <taxon>Fungi incertae sedis</taxon>
        <taxon>Zoopagomycota</taxon>
        <taxon>Zoopagomycotina</taxon>
        <taxon>Zoopagomycetes</taxon>
        <taxon>Zoopagales</taxon>
        <taxon>Piptocephalidaceae</taxon>
        <taxon>Piptocephalis</taxon>
    </lineage>
</organism>